<feature type="domain" description="2,4-diaminopentanoate dehydrogenase C-terminal" evidence="1">
    <location>
        <begin position="112"/>
        <end position="311"/>
    </location>
</feature>
<gene>
    <name evidence="2" type="ORF">BKN37_00150</name>
</gene>
<evidence type="ECO:0000313" key="3">
    <source>
        <dbReference type="Proteomes" id="UP000179734"/>
    </source>
</evidence>
<protein>
    <recommendedName>
        <fullName evidence="1">2,4-diaminopentanoate dehydrogenase C-terminal domain-containing protein</fullName>
    </recommendedName>
</protein>
<keyword evidence="3" id="KW-1185">Reference proteome</keyword>
<dbReference type="CDD" id="cd24146">
    <property type="entry name" value="nat-AmDH_N_like"/>
    <property type="match status" value="1"/>
</dbReference>
<evidence type="ECO:0000313" key="2">
    <source>
        <dbReference type="EMBL" id="OHV06894.1"/>
    </source>
</evidence>
<evidence type="ECO:0000259" key="1">
    <source>
        <dbReference type="Pfam" id="PF19328"/>
    </source>
</evidence>
<name>A0A1S1NUB8_9MYCO</name>
<dbReference type="EMBL" id="MLQM01000001">
    <property type="protein sequence ID" value="OHV06894.1"/>
    <property type="molecule type" value="Genomic_DNA"/>
</dbReference>
<reference evidence="2 3" key="1">
    <citation type="submission" date="2016-10" db="EMBL/GenBank/DDBJ databases">
        <title>Genome sequence of Mycobacterium talmonii.</title>
        <authorList>
            <person name="Greninger A.L."/>
            <person name="Elliott B."/>
            <person name="Vasireddy S."/>
            <person name="Vasireddy R."/>
        </authorList>
    </citation>
    <scope>NUCLEOTIDE SEQUENCE [LARGE SCALE GENOMIC DNA]</scope>
    <source>
        <strain evidence="3">NE-TNMC-100812</strain>
    </source>
</reference>
<dbReference type="Gene3D" id="3.40.50.720">
    <property type="entry name" value="NAD(P)-binding Rossmann-like Domain"/>
    <property type="match status" value="1"/>
</dbReference>
<comment type="caution">
    <text evidence="2">The sequence shown here is derived from an EMBL/GenBank/DDBJ whole genome shotgun (WGS) entry which is preliminary data.</text>
</comment>
<proteinExistence type="predicted"/>
<dbReference type="Proteomes" id="UP000179734">
    <property type="component" value="Unassembled WGS sequence"/>
</dbReference>
<dbReference type="AlphaFoldDB" id="A0A1S1NUB8"/>
<accession>A0A1S1NUB8</accession>
<dbReference type="Pfam" id="PF19328">
    <property type="entry name" value="DAP_DH_C"/>
    <property type="match status" value="1"/>
</dbReference>
<organism evidence="2 3">
    <name type="scientific">Mycobacterium talmoniae</name>
    <dbReference type="NCBI Taxonomy" id="1858794"/>
    <lineage>
        <taxon>Bacteria</taxon>
        <taxon>Bacillati</taxon>
        <taxon>Actinomycetota</taxon>
        <taxon>Actinomycetes</taxon>
        <taxon>Mycobacteriales</taxon>
        <taxon>Mycobacteriaceae</taxon>
        <taxon>Mycobacterium</taxon>
    </lineage>
</organism>
<dbReference type="InterPro" id="IPR045760">
    <property type="entry name" value="DAP_DH_C"/>
</dbReference>
<sequence length="328" mass="34671">MELVGLRVYNPDKAGRDAGDLVGLPPSGVTATTSRDEILALEADCVIHSPLSQSMTELDDDVTALLASGKNVISTAAYYAPEFRGAEVVARLQHACAAGSTTLLGTGVEPGFMFERVMPTITGMCTDIDQITLTEVIDAADHPAAVMVTEALGIGKPLDSVSKDSPFGQYFTSFFSEMTTAAGRAMGVRFDSLESGLDVAPASRDLDIAVGHVAKGTVAGNKYWVKGLVNGAVFMTVEVYWLVEPGVAGSPSPRHRYQWHINIEGRPSVNMTLDALPPARDSTGTFDPGFYATMATAINAIPFICDAEPGIFHQPVFAPWRPGTASAG</sequence>